<evidence type="ECO:0000256" key="9">
    <source>
        <dbReference type="ARBA" id="ARBA00043932"/>
    </source>
</evidence>
<dbReference type="GO" id="GO:0009231">
    <property type="term" value="P:riboflavin biosynthetic process"/>
    <property type="evidence" value="ECO:0007669"/>
    <property type="project" value="UniProtKB-UniRule"/>
</dbReference>
<dbReference type="PANTHER" id="PTHR21327:SF47">
    <property type="entry name" value="GTP CYCLOHYDROLASE II DOMAIN-CONTAINING PROTEIN"/>
    <property type="match status" value="1"/>
</dbReference>
<comment type="function">
    <text evidence="9 11">Catalyzes the conversion of GTP to 2,5-diamino-6-ribosylamino-4(3H)-pyrimidinone 5'-phosphate (DARP), formate and pyrophosphate.</text>
</comment>
<dbReference type="InterPro" id="IPR036144">
    <property type="entry name" value="RibA-like_sf"/>
</dbReference>
<dbReference type="InterPro" id="IPR000926">
    <property type="entry name" value="RibA"/>
</dbReference>
<feature type="active site" description="Nucleophile" evidence="11">
    <location>
        <position position="143"/>
    </location>
</feature>
<dbReference type="AlphaFoldDB" id="A0A4U1JIQ6"/>
<evidence type="ECO:0000256" key="4">
    <source>
        <dbReference type="ARBA" id="ARBA00022723"/>
    </source>
</evidence>
<evidence type="ECO:0000256" key="11">
    <source>
        <dbReference type="HAMAP-Rule" id="MF_00179"/>
    </source>
</evidence>
<evidence type="ECO:0000256" key="10">
    <source>
        <dbReference type="ARBA" id="ARBA00049295"/>
    </source>
</evidence>
<feature type="binding site" evidence="11">
    <location>
        <position position="85"/>
    </location>
    <ligand>
        <name>GTP</name>
        <dbReference type="ChEBI" id="CHEBI:37565"/>
    </ligand>
</feature>
<accession>A0A4U1JIQ6</accession>
<feature type="binding site" evidence="11">
    <location>
        <begin position="64"/>
        <end position="68"/>
    </location>
    <ligand>
        <name>GTP</name>
        <dbReference type="ChEBI" id="CHEBI:37565"/>
    </ligand>
</feature>
<proteinExistence type="inferred from homology"/>
<keyword evidence="4 11" id="KW-0479">Metal-binding</keyword>
<evidence type="ECO:0000256" key="2">
    <source>
        <dbReference type="ARBA" id="ARBA00005520"/>
    </source>
</evidence>
<feature type="binding site" evidence="11">
    <location>
        <position position="82"/>
    </location>
    <ligand>
        <name>Zn(2+)</name>
        <dbReference type="ChEBI" id="CHEBI:29105"/>
        <note>catalytic</note>
    </ligand>
</feature>
<protein>
    <recommendedName>
        <fullName evidence="11">GTP cyclohydrolase-2</fullName>
        <ecNumber evidence="11">3.5.4.25</ecNumber>
    </recommendedName>
    <alternativeName>
        <fullName evidence="11">GTP cyclohydrolase II</fullName>
    </alternativeName>
</protein>
<gene>
    <name evidence="11 13" type="primary">ribA</name>
    <name evidence="13" type="ORF">E8A74_02140</name>
</gene>
<organism evidence="13 14">
    <name type="scientific">Polyangium fumosum</name>
    <dbReference type="NCBI Taxonomy" id="889272"/>
    <lineage>
        <taxon>Bacteria</taxon>
        <taxon>Pseudomonadati</taxon>
        <taxon>Myxococcota</taxon>
        <taxon>Polyangia</taxon>
        <taxon>Polyangiales</taxon>
        <taxon>Polyangiaceae</taxon>
        <taxon>Polyangium</taxon>
    </lineage>
</organism>
<dbReference type="GO" id="GO:0005525">
    <property type="term" value="F:GTP binding"/>
    <property type="evidence" value="ECO:0007669"/>
    <property type="project" value="UniProtKB-KW"/>
</dbReference>
<dbReference type="NCBIfam" id="TIGR00505">
    <property type="entry name" value="ribA"/>
    <property type="match status" value="1"/>
</dbReference>
<evidence type="ECO:0000313" key="14">
    <source>
        <dbReference type="Proteomes" id="UP000309215"/>
    </source>
</evidence>
<keyword evidence="14" id="KW-1185">Reference proteome</keyword>
<feature type="binding site" evidence="11">
    <location>
        <position position="129"/>
    </location>
    <ligand>
        <name>GTP</name>
        <dbReference type="ChEBI" id="CHEBI:37565"/>
    </ligand>
</feature>
<dbReference type="SUPFAM" id="SSF142695">
    <property type="entry name" value="RibA-like"/>
    <property type="match status" value="1"/>
</dbReference>
<comment type="cofactor">
    <cofactor evidence="11">
        <name>Zn(2+)</name>
        <dbReference type="ChEBI" id="CHEBI:29105"/>
    </cofactor>
    <text evidence="11">Binds 1 zinc ion per subunit.</text>
</comment>
<dbReference type="Pfam" id="PF00925">
    <property type="entry name" value="GTP_cyclohydro2"/>
    <property type="match status" value="1"/>
</dbReference>
<dbReference type="EMBL" id="SSMQ01000002">
    <property type="protein sequence ID" value="TKD12576.1"/>
    <property type="molecule type" value="Genomic_DNA"/>
</dbReference>
<feature type="binding site" evidence="11">
    <location>
        <position position="69"/>
    </location>
    <ligand>
        <name>Zn(2+)</name>
        <dbReference type="ChEBI" id="CHEBI:29105"/>
        <note>catalytic</note>
    </ligand>
</feature>
<sequence>MYVPDVVIRPRLEILAKAPVPTQTGLFEMIVFRYGEQSAESGLSPDHVALVMGDVRGRSSVLVRVHSECLTSEVFGSLKCDCRGQLEAAQAEIARRGQGVVVYLRQEGRGIGLSNKIRAYDLQARGHDTVDANRMLGLPDDARDYAPAAAMLEHLGVASIQLMTNNPLKVQALRQLGTRVEAREPSIVGTNPFSQGYLEAKRVRMGHSLPPVDAALITSAENIDAE</sequence>
<feature type="binding site" evidence="11">
    <location>
        <position position="169"/>
    </location>
    <ligand>
        <name>GTP</name>
        <dbReference type="ChEBI" id="CHEBI:37565"/>
    </ligand>
</feature>
<comment type="similarity">
    <text evidence="2">In the N-terminal section; belongs to the DHBP synthase family.</text>
</comment>
<feature type="binding site" evidence="11">
    <location>
        <position position="80"/>
    </location>
    <ligand>
        <name>Zn(2+)</name>
        <dbReference type="ChEBI" id="CHEBI:29105"/>
        <note>catalytic</note>
    </ligand>
</feature>
<dbReference type="CDD" id="cd00641">
    <property type="entry name" value="GTP_cyclohydro2"/>
    <property type="match status" value="1"/>
</dbReference>
<keyword evidence="3 11" id="KW-0686">Riboflavin biosynthesis</keyword>
<dbReference type="InterPro" id="IPR032677">
    <property type="entry name" value="GTP_cyclohydro_II"/>
</dbReference>
<dbReference type="UniPathway" id="UPA00275">
    <property type="reaction ID" value="UER00400"/>
</dbReference>
<keyword evidence="7 11" id="KW-0862">Zinc</keyword>
<dbReference type="GO" id="GO:0008686">
    <property type="term" value="F:3,4-dihydroxy-2-butanone-4-phosphate synthase activity"/>
    <property type="evidence" value="ECO:0007669"/>
    <property type="project" value="TreeGrafter"/>
</dbReference>
<comment type="caution">
    <text evidence="13">The sequence shown here is derived from an EMBL/GenBank/DDBJ whole genome shotgun (WGS) entry which is preliminary data.</text>
</comment>
<dbReference type="HAMAP" id="MF_00179">
    <property type="entry name" value="RibA"/>
    <property type="match status" value="1"/>
</dbReference>
<evidence type="ECO:0000256" key="7">
    <source>
        <dbReference type="ARBA" id="ARBA00022833"/>
    </source>
</evidence>
<comment type="pathway">
    <text evidence="1 11">Cofactor biosynthesis; riboflavin biosynthesis; 5-amino-6-(D-ribitylamino)uracil from GTP: step 1/4.</text>
</comment>
<evidence type="ECO:0000256" key="6">
    <source>
        <dbReference type="ARBA" id="ARBA00022801"/>
    </source>
</evidence>
<evidence type="ECO:0000256" key="5">
    <source>
        <dbReference type="ARBA" id="ARBA00022741"/>
    </source>
</evidence>
<dbReference type="NCBIfam" id="NF001591">
    <property type="entry name" value="PRK00393.1"/>
    <property type="match status" value="1"/>
</dbReference>
<evidence type="ECO:0000256" key="1">
    <source>
        <dbReference type="ARBA" id="ARBA00004853"/>
    </source>
</evidence>
<dbReference type="EC" id="3.5.4.25" evidence="11"/>
<evidence type="ECO:0000313" key="13">
    <source>
        <dbReference type="EMBL" id="TKD12576.1"/>
    </source>
</evidence>
<dbReference type="PANTHER" id="PTHR21327">
    <property type="entry name" value="GTP CYCLOHYDROLASE II-RELATED"/>
    <property type="match status" value="1"/>
</dbReference>
<feature type="binding site" evidence="11">
    <location>
        <position position="164"/>
    </location>
    <ligand>
        <name>GTP</name>
        <dbReference type="ChEBI" id="CHEBI:37565"/>
    </ligand>
</feature>
<keyword evidence="8 11" id="KW-0342">GTP-binding</keyword>
<comment type="catalytic activity">
    <reaction evidence="10 11">
        <text>GTP + 4 H2O = 2,5-diamino-6-hydroxy-4-(5-phosphoribosylamino)-pyrimidine + formate + 2 phosphate + 3 H(+)</text>
        <dbReference type="Rhea" id="RHEA:23704"/>
        <dbReference type="ChEBI" id="CHEBI:15377"/>
        <dbReference type="ChEBI" id="CHEBI:15378"/>
        <dbReference type="ChEBI" id="CHEBI:15740"/>
        <dbReference type="ChEBI" id="CHEBI:37565"/>
        <dbReference type="ChEBI" id="CHEBI:43474"/>
        <dbReference type="ChEBI" id="CHEBI:58614"/>
        <dbReference type="EC" id="3.5.4.25"/>
    </reaction>
</comment>
<feature type="active site" description="Proton acceptor" evidence="11">
    <location>
        <position position="141"/>
    </location>
</feature>
<keyword evidence="6 11" id="KW-0378">Hydrolase</keyword>
<dbReference type="OrthoDB" id="9793111at2"/>
<comment type="similarity">
    <text evidence="11">Belongs to the GTP cyclohydrolase II family.</text>
</comment>
<dbReference type="GO" id="GO:0005829">
    <property type="term" value="C:cytosol"/>
    <property type="evidence" value="ECO:0007669"/>
    <property type="project" value="TreeGrafter"/>
</dbReference>
<dbReference type="Proteomes" id="UP000309215">
    <property type="component" value="Unassembled WGS sequence"/>
</dbReference>
<reference evidence="13 14" key="1">
    <citation type="submission" date="2019-04" db="EMBL/GenBank/DDBJ databases">
        <authorList>
            <person name="Li Y."/>
            <person name="Wang J."/>
        </authorList>
    </citation>
    <scope>NUCLEOTIDE SEQUENCE [LARGE SCALE GENOMIC DNA]</scope>
    <source>
        <strain evidence="13 14">DSM 14668</strain>
    </source>
</reference>
<evidence type="ECO:0000259" key="12">
    <source>
        <dbReference type="Pfam" id="PF00925"/>
    </source>
</evidence>
<dbReference type="FunFam" id="3.40.50.10990:FF:000001">
    <property type="entry name" value="Riboflavin biosynthesis protein RibBA"/>
    <property type="match status" value="1"/>
</dbReference>
<dbReference type="GO" id="GO:0008270">
    <property type="term" value="F:zinc ion binding"/>
    <property type="evidence" value="ECO:0007669"/>
    <property type="project" value="UniProtKB-UniRule"/>
</dbReference>
<evidence type="ECO:0000256" key="3">
    <source>
        <dbReference type="ARBA" id="ARBA00022619"/>
    </source>
</evidence>
<feature type="domain" description="GTP cyclohydrolase II" evidence="12">
    <location>
        <begin position="16"/>
        <end position="183"/>
    </location>
</feature>
<evidence type="ECO:0000256" key="8">
    <source>
        <dbReference type="ARBA" id="ARBA00023134"/>
    </source>
</evidence>
<feature type="binding site" evidence="11">
    <location>
        <begin position="107"/>
        <end position="109"/>
    </location>
    <ligand>
        <name>GTP</name>
        <dbReference type="ChEBI" id="CHEBI:37565"/>
    </ligand>
</feature>
<name>A0A4U1JIQ6_9BACT</name>
<dbReference type="Gene3D" id="3.40.50.10990">
    <property type="entry name" value="GTP cyclohydrolase II"/>
    <property type="match status" value="1"/>
</dbReference>
<dbReference type="RefSeq" id="WP_136927213.1">
    <property type="nucleotide sequence ID" value="NZ_SSMQ01000002.1"/>
</dbReference>
<dbReference type="GO" id="GO:0003935">
    <property type="term" value="F:GTP cyclohydrolase II activity"/>
    <property type="evidence" value="ECO:0007669"/>
    <property type="project" value="UniProtKB-UniRule"/>
</dbReference>
<keyword evidence="5 11" id="KW-0547">Nucleotide-binding</keyword>